<feature type="domain" description="Outer membrane protein beta-barrel" evidence="2">
    <location>
        <begin position="28"/>
        <end position="213"/>
    </location>
</feature>
<dbReference type="STRING" id="649333.SAMN04487989_101993"/>
<keyword evidence="4" id="KW-1185">Reference proteome</keyword>
<evidence type="ECO:0000256" key="1">
    <source>
        <dbReference type="SAM" id="SignalP"/>
    </source>
</evidence>
<accession>A0A1I4ZQ07</accession>
<name>A0A1I4ZQ07_9FLAO</name>
<protein>
    <submittedName>
        <fullName evidence="3">Outer membrane protein beta-barrel domain-containing protein</fullName>
    </submittedName>
</protein>
<dbReference type="Pfam" id="PF13568">
    <property type="entry name" value="OMP_b-brl_2"/>
    <property type="match status" value="1"/>
</dbReference>
<dbReference type="EMBL" id="FOVN01000001">
    <property type="protein sequence ID" value="SFN52356.1"/>
    <property type="molecule type" value="Genomic_DNA"/>
</dbReference>
<feature type="chain" id="PRO_5011567199" evidence="1">
    <location>
        <begin position="20"/>
        <end position="236"/>
    </location>
</feature>
<dbReference type="RefSeq" id="WP_092206506.1">
    <property type="nucleotide sequence ID" value="NZ_FOVN01000001.1"/>
</dbReference>
<organism evidence="3 4">
    <name type="scientific">Bizionia echini</name>
    <dbReference type="NCBI Taxonomy" id="649333"/>
    <lineage>
        <taxon>Bacteria</taxon>
        <taxon>Pseudomonadati</taxon>
        <taxon>Bacteroidota</taxon>
        <taxon>Flavobacteriia</taxon>
        <taxon>Flavobacteriales</taxon>
        <taxon>Flavobacteriaceae</taxon>
        <taxon>Bizionia</taxon>
    </lineage>
</organism>
<keyword evidence="1" id="KW-0732">Signal</keyword>
<evidence type="ECO:0000313" key="3">
    <source>
        <dbReference type="EMBL" id="SFN52356.1"/>
    </source>
</evidence>
<feature type="signal peptide" evidence="1">
    <location>
        <begin position="1"/>
        <end position="19"/>
    </location>
</feature>
<sequence length="236" mass="27242">MKNNLFYLLVFATWPLCFAQEGEIVQDSLVQEVDTKYREDQFYLAVTYNLLGNKPDQVSQSGFSSGFHLGFIRDFPVNKRRNIAFGVGLGLSSNSFNQNFLITKDETGNLEYLVLDKSDINYSKNKFTTYMVEVPLQLRWRTSTAESYKFWRIYTGVNIGYLLYNSSKFRGDLGTIKNSKIDSFNDFQYGLTMSAGYNTWNIYFYYGLNSIFNNATVNNQPVDMNALKVGLIFYIL</sequence>
<dbReference type="Proteomes" id="UP000198705">
    <property type="component" value="Unassembled WGS sequence"/>
</dbReference>
<dbReference type="OrthoDB" id="959017at2"/>
<dbReference type="AlphaFoldDB" id="A0A1I4ZQ07"/>
<reference evidence="4" key="1">
    <citation type="submission" date="2016-10" db="EMBL/GenBank/DDBJ databases">
        <authorList>
            <person name="Varghese N."/>
            <person name="Submissions S."/>
        </authorList>
    </citation>
    <scope>NUCLEOTIDE SEQUENCE [LARGE SCALE GENOMIC DNA]</scope>
    <source>
        <strain evidence="4">DSM 23925</strain>
    </source>
</reference>
<dbReference type="InterPro" id="IPR025665">
    <property type="entry name" value="Beta-barrel_OMP_2"/>
</dbReference>
<gene>
    <name evidence="3" type="ORF">SAMN04487989_101993</name>
</gene>
<proteinExistence type="predicted"/>
<evidence type="ECO:0000313" key="4">
    <source>
        <dbReference type="Proteomes" id="UP000198705"/>
    </source>
</evidence>
<evidence type="ECO:0000259" key="2">
    <source>
        <dbReference type="Pfam" id="PF13568"/>
    </source>
</evidence>